<dbReference type="PANTHER" id="PTHR37326">
    <property type="entry name" value="BLL3975 PROTEIN"/>
    <property type="match status" value="1"/>
</dbReference>
<dbReference type="GO" id="GO:0016788">
    <property type="term" value="F:hydrolase activity, acting on ester bonds"/>
    <property type="evidence" value="ECO:0007669"/>
    <property type="project" value="InterPro"/>
</dbReference>
<accession>A0A4Q0Q5S1</accession>
<evidence type="ECO:0000256" key="3">
    <source>
        <dbReference type="ARBA" id="ARBA00022801"/>
    </source>
</evidence>
<gene>
    <name evidence="6" type="ORF">EAS61_41820</name>
</gene>
<dbReference type="Proteomes" id="UP000290174">
    <property type="component" value="Unassembled WGS sequence"/>
</dbReference>
<evidence type="ECO:0000313" key="7">
    <source>
        <dbReference type="Proteomes" id="UP000290174"/>
    </source>
</evidence>
<name>A0A4Q0Q5S1_9BRAD</name>
<dbReference type="PIRSF" id="PIRSF039012">
    <property type="entry name" value="ASP"/>
    <property type="match status" value="1"/>
</dbReference>
<dbReference type="RefSeq" id="WP_128957385.1">
    <property type="nucleotide sequence ID" value="NZ_RKMK01000114.1"/>
</dbReference>
<evidence type="ECO:0000313" key="6">
    <source>
        <dbReference type="EMBL" id="RXG83576.1"/>
    </source>
</evidence>
<keyword evidence="2" id="KW-0479">Metal-binding</keyword>
<dbReference type="AlphaFoldDB" id="A0A4Q0Q5S1"/>
<sequence length="339" mass="36882">MTVSRITTNIDFEKSGRQTGFLRLPHSVHESAYGWIPIPLVCLKNGTGPTVLLCSGNHGDEYEGQVALMKLIRELKQEDLQGRIIFLPLANFPAGIAGRRTSPIDSGNLNRSFPGNPDGTPTQMIAHYIDSVILPLCDYAMDLHSGGSSLMYLPSALVSLLPGKTERNAKTLELLKIFGAPISYVSTEKLMGSDQTLGASAERHGVLKLGTELGGGGTVTPAALKVAENGVRRVLKHLGVLPDIKVESLAHTRILEVGDADYFVYSSESGVFEPLVELGDAVKKDQPAAAIHFSHTPWREPEILRFERDGMVLCKRVPGRTERGDCLFHLGTDFESRPD</sequence>
<dbReference type="SUPFAM" id="SSF53187">
    <property type="entry name" value="Zn-dependent exopeptidases"/>
    <property type="match status" value="1"/>
</dbReference>
<keyword evidence="4" id="KW-0862">Zinc</keyword>
<dbReference type="Gene3D" id="3.40.630.10">
    <property type="entry name" value="Zn peptidases"/>
    <property type="match status" value="1"/>
</dbReference>
<reference evidence="6 7" key="1">
    <citation type="submission" date="2018-11" db="EMBL/GenBank/DDBJ databases">
        <title>Bradyrhizobium sp. nov., isolated from effective nodules of peanut in China.</title>
        <authorList>
            <person name="Li Y."/>
        </authorList>
    </citation>
    <scope>NUCLEOTIDE SEQUENCE [LARGE SCALE GENOMIC DNA]</scope>
    <source>
        <strain evidence="6 7">CCBAU 51770</strain>
    </source>
</reference>
<protein>
    <submittedName>
        <fullName evidence="6">Deacylase</fullName>
    </submittedName>
</protein>
<feature type="domain" description="Succinylglutamate desuccinylase/Aspartoacylase catalytic" evidence="5">
    <location>
        <begin position="48"/>
        <end position="238"/>
    </location>
</feature>
<dbReference type="EMBL" id="RKMK01000114">
    <property type="protein sequence ID" value="RXG83576.1"/>
    <property type="molecule type" value="Genomic_DNA"/>
</dbReference>
<organism evidence="6 7">
    <name type="scientific">Bradyrhizobium zhanjiangense</name>
    <dbReference type="NCBI Taxonomy" id="1325107"/>
    <lineage>
        <taxon>Bacteria</taxon>
        <taxon>Pseudomonadati</taxon>
        <taxon>Pseudomonadota</taxon>
        <taxon>Alphaproteobacteria</taxon>
        <taxon>Hyphomicrobiales</taxon>
        <taxon>Nitrobacteraceae</taxon>
        <taxon>Bradyrhizobium</taxon>
    </lineage>
</organism>
<proteinExistence type="predicted"/>
<dbReference type="GO" id="GO:0046872">
    <property type="term" value="F:metal ion binding"/>
    <property type="evidence" value="ECO:0007669"/>
    <property type="project" value="UniProtKB-KW"/>
</dbReference>
<evidence type="ECO:0000256" key="2">
    <source>
        <dbReference type="ARBA" id="ARBA00022723"/>
    </source>
</evidence>
<dbReference type="InterPro" id="IPR055438">
    <property type="entry name" value="AstE_AspA_cat"/>
</dbReference>
<dbReference type="PANTHER" id="PTHR37326:SF1">
    <property type="entry name" value="BLL3975 PROTEIN"/>
    <property type="match status" value="1"/>
</dbReference>
<dbReference type="InterPro" id="IPR053138">
    <property type="entry name" value="N-alpha-Ac-DABA_deacetylase"/>
</dbReference>
<comment type="cofactor">
    <cofactor evidence="1">
        <name>Zn(2+)</name>
        <dbReference type="ChEBI" id="CHEBI:29105"/>
    </cofactor>
</comment>
<evidence type="ECO:0000256" key="1">
    <source>
        <dbReference type="ARBA" id="ARBA00001947"/>
    </source>
</evidence>
<dbReference type="GO" id="GO:0016811">
    <property type="term" value="F:hydrolase activity, acting on carbon-nitrogen (but not peptide) bonds, in linear amides"/>
    <property type="evidence" value="ECO:0007669"/>
    <property type="project" value="InterPro"/>
</dbReference>
<evidence type="ECO:0000256" key="4">
    <source>
        <dbReference type="ARBA" id="ARBA00022833"/>
    </source>
</evidence>
<evidence type="ECO:0000259" key="5">
    <source>
        <dbReference type="Pfam" id="PF24827"/>
    </source>
</evidence>
<dbReference type="CDD" id="cd06252">
    <property type="entry name" value="M14_ASTE_ASPA-like"/>
    <property type="match status" value="1"/>
</dbReference>
<dbReference type="Pfam" id="PF24827">
    <property type="entry name" value="AstE_AspA_cat"/>
    <property type="match status" value="1"/>
</dbReference>
<comment type="caution">
    <text evidence="6">The sequence shown here is derived from an EMBL/GenBank/DDBJ whole genome shotgun (WGS) entry which is preliminary data.</text>
</comment>
<keyword evidence="3" id="KW-0378">Hydrolase</keyword>
<dbReference type="InterPro" id="IPR043795">
    <property type="entry name" value="N-alpha-Ac-DABA-like"/>
</dbReference>